<protein>
    <submittedName>
        <fullName evidence="2">Uncharacterized protein</fullName>
    </submittedName>
</protein>
<sequence>MFRFRITLENYLKSIQHEDAACEDVSLDDIDMILDLEEEEVKTIEEDIFKLRVSINMNSSLITIPDDFKDDKETHRHKEGSYHESATKKFMDIVIDIVKRKMGASEVVFSEAIVPAETFTYHKLMGPESSGRIKGVRSRVTSNQLNAKCNCQRGTKPSDSSIVSLLLKEVRSLCQEGDDVEENQRNNTPLAAKNNEAYIKDISQIENSTVLRNKGGAAHASRSPHVSQQRQSVGGKENIQSNSLQGVNKSYTSQIGKKHISVTNRMENSTIDMPRPHDLVNQSDDQKTSTGGNTNTSDCSKQLNITRKLHLD</sequence>
<dbReference type="AlphaFoldDB" id="A0A9Q1GNA0"/>
<gene>
    <name evidence="2" type="ORF">Cgig2_011618</name>
</gene>
<feature type="compositionally biased region" description="Polar residues" evidence="1">
    <location>
        <begin position="224"/>
        <end position="271"/>
    </location>
</feature>
<feature type="region of interest" description="Disordered" evidence="1">
    <location>
        <begin position="213"/>
        <end position="312"/>
    </location>
</feature>
<keyword evidence="3" id="KW-1185">Reference proteome</keyword>
<accession>A0A9Q1GNA0</accession>
<evidence type="ECO:0000313" key="2">
    <source>
        <dbReference type="EMBL" id="KAJ8422326.1"/>
    </source>
</evidence>
<dbReference type="Proteomes" id="UP001153076">
    <property type="component" value="Unassembled WGS sequence"/>
</dbReference>
<reference evidence="2" key="1">
    <citation type="submission" date="2022-04" db="EMBL/GenBank/DDBJ databases">
        <title>Carnegiea gigantea Genome sequencing and assembly v2.</title>
        <authorList>
            <person name="Copetti D."/>
            <person name="Sanderson M.J."/>
            <person name="Burquez A."/>
            <person name="Wojciechowski M.F."/>
        </authorList>
    </citation>
    <scope>NUCLEOTIDE SEQUENCE</scope>
    <source>
        <strain evidence="2">SGP5-SGP5p</strain>
        <tissue evidence="2">Aerial part</tissue>
    </source>
</reference>
<evidence type="ECO:0000313" key="3">
    <source>
        <dbReference type="Proteomes" id="UP001153076"/>
    </source>
</evidence>
<feature type="compositionally biased region" description="Polar residues" evidence="1">
    <location>
        <begin position="280"/>
        <end position="305"/>
    </location>
</feature>
<proteinExistence type="predicted"/>
<organism evidence="2 3">
    <name type="scientific">Carnegiea gigantea</name>
    <dbReference type="NCBI Taxonomy" id="171969"/>
    <lineage>
        <taxon>Eukaryota</taxon>
        <taxon>Viridiplantae</taxon>
        <taxon>Streptophyta</taxon>
        <taxon>Embryophyta</taxon>
        <taxon>Tracheophyta</taxon>
        <taxon>Spermatophyta</taxon>
        <taxon>Magnoliopsida</taxon>
        <taxon>eudicotyledons</taxon>
        <taxon>Gunneridae</taxon>
        <taxon>Pentapetalae</taxon>
        <taxon>Caryophyllales</taxon>
        <taxon>Cactineae</taxon>
        <taxon>Cactaceae</taxon>
        <taxon>Cactoideae</taxon>
        <taxon>Echinocereeae</taxon>
        <taxon>Carnegiea</taxon>
    </lineage>
</organism>
<evidence type="ECO:0000256" key="1">
    <source>
        <dbReference type="SAM" id="MobiDB-lite"/>
    </source>
</evidence>
<name>A0A9Q1GNA0_9CARY</name>
<dbReference type="EMBL" id="JAKOGI010002296">
    <property type="protein sequence ID" value="KAJ8422326.1"/>
    <property type="molecule type" value="Genomic_DNA"/>
</dbReference>
<comment type="caution">
    <text evidence="2">The sequence shown here is derived from an EMBL/GenBank/DDBJ whole genome shotgun (WGS) entry which is preliminary data.</text>
</comment>